<keyword evidence="1" id="KW-0238">DNA-binding</keyword>
<evidence type="ECO:0000313" key="2">
    <source>
        <dbReference type="Proteomes" id="UP000297737"/>
    </source>
</evidence>
<dbReference type="OrthoDB" id="9801242at2"/>
<dbReference type="Gene3D" id="1.10.238.160">
    <property type="match status" value="1"/>
</dbReference>
<accession>A0A4Y9EJA5</accession>
<dbReference type="AlphaFoldDB" id="A0A4Y9EJA5"/>
<proteinExistence type="predicted"/>
<sequence length="57" mass="6478">MITEMVTAAEIAAQLKMSLTGFRSLLNERDDFPLPTSIGIRKKRWKLSDVNAWINAQ</sequence>
<gene>
    <name evidence="1" type="ORF">EUV02_15475</name>
</gene>
<dbReference type="EMBL" id="SIHO01000005">
    <property type="protein sequence ID" value="TFU00046.1"/>
    <property type="molecule type" value="Genomic_DNA"/>
</dbReference>
<organism evidence="1 2">
    <name type="scientific">Glacieibacterium arshaanense</name>
    <dbReference type="NCBI Taxonomy" id="2511025"/>
    <lineage>
        <taxon>Bacteria</taxon>
        <taxon>Pseudomonadati</taxon>
        <taxon>Pseudomonadota</taxon>
        <taxon>Alphaproteobacteria</taxon>
        <taxon>Sphingomonadales</taxon>
        <taxon>Sphingosinicellaceae</taxon>
        <taxon>Glacieibacterium</taxon>
    </lineage>
</organism>
<dbReference type="GO" id="GO:0003677">
    <property type="term" value="F:DNA binding"/>
    <property type="evidence" value="ECO:0007669"/>
    <property type="project" value="UniProtKB-KW"/>
</dbReference>
<protein>
    <submittedName>
        <fullName evidence="1">DNA-binding protein</fullName>
    </submittedName>
</protein>
<name>A0A4Y9EJA5_9SPHN</name>
<reference evidence="1 2" key="1">
    <citation type="submission" date="2019-02" db="EMBL/GenBank/DDBJ databases">
        <title>Polymorphobacter sp. isolated from the lake at the Tibet of China.</title>
        <authorList>
            <person name="Li A."/>
        </authorList>
    </citation>
    <scope>NUCLEOTIDE SEQUENCE [LARGE SCALE GENOMIC DNA]</scope>
    <source>
        <strain evidence="1 2">DJ1R-1</strain>
    </source>
</reference>
<dbReference type="Proteomes" id="UP000297737">
    <property type="component" value="Unassembled WGS sequence"/>
</dbReference>
<keyword evidence="2" id="KW-1185">Reference proteome</keyword>
<dbReference type="RefSeq" id="WP_135247227.1">
    <property type="nucleotide sequence ID" value="NZ_SIHO01000005.1"/>
</dbReference>
<evidence type="ECO:0000313" key="1">
    <source>
        <dbReference type="EMBL" id="TFU00046.1"/>
    </source>
</evidence>
<comment type="caution">
    <text evidence="1">The sequence shown here is derived from an EMBL/GenBank/DDBJ whole genome shotgun (WGS) entry which is preliminary data.</text>
</comment>